<keyword evidence="3" id="KW-1185">Reference proteome</keyword>
<dbReference type="AlphaFoldDB" id="A0AAV9U779"/>
<reference evidence="2 3" key="1">
    <citation type="submission" date="2019-10" db="EMBL/GenBank/DDBJ databases">
        <authorList>
            <person name="Palmer J.M."/>
        </authorList>
    </citation>
    <scope>NUCLEOTIDE SEQUENCE [LARGE SCALE GENOMIC DNA]</scope>
    <source>
        <strain evidence="2 3">TWF730</strain>
    </source>
</reference>
<name>A0AAV9U779_9PEZI</name>
<accession>A0AAV9U779</accession>
<feature type="compositionally biased region" description="Acidic residues" evidence="1">
    <location>
        <begin position="325"/>
        <end position="336"/>
    </location>
</feature>
<evidence type="ECO:0000313" key="2">
    <source>
        <dbReference type="EMBL" id="KAK6334435.1"/>
    </source>
</evidence>
<dbReference type="PANTHER" id="PTHR35179:SF2">
    <property type="entry name" value="START DOMAIN-CONTAINING PROTEIN"/>
    <property type="match status" value="1"/>
</dbReference>
<evidence type="ECO:0000256" key="1">
    <source>
        <dbReference type="SAM" id="MobiDB-lite"/>
    </source>
</evidence>
<gene>
    <name evidence="2" type="ORF">TWF730_003649</name>
</gene>
<organism evidence="2 3">
    <name type="scientific">Orbilia blumenaviensis</name>
    <dbReference type="NCBI Taxonomy" id="1796055"/>
    <lineage>
        <taxon>Eukaryota</taxon>
        <taxon>Fungi</taxon>
        <taxon>Dikarya</taxon>
        <taxon>Ascomycota</taxon>
        <taxon>Pezizomycotina</taxon>
        <taxon>Orbiliomycetes</taxon>
        <taxon>Orbiliales</taxon>
        <taxon>Orbiliaceae</taxon>
        <taxon>Orbilia</taxon>
    </lineage>
</organism>
<dbReference type="PANTHER" id="PTHR35179">
    <property type="entry name" value="PROTEIN CBG02620"/>
    <property type="match status" value="1"/>
</dbReference>
<protein>
    <submittedName>
        <fullName evidence="2">Uncharacterized protein</fullName>
    </submittedName>
</protein>
<sequence>MFSVARDTNESLKGDVVRILVGDVTAPSDLPEETPIIEGVATVSSYNWLAEHEVDSVIPTIQVPGAPPILAFPETSATMKLQPDVGHHYVDQNAARMKGKSGMIPGLAACHAYKRDFKVTDYDVITDRNNLIKLYELIELAGERVKDEPPISTPWRAPSIQAAAARRGRGNYRPVHPFFQQLGPGHGRGIESMDRRAEATRIDVDVVSGYDNDTGKYIYDENAASTTLMLTRWEPHNEEIVISSMDFRGFGHSFLTKTRLFLSLEDGRMKERGPKDVTGFHCLVEYKLFGMKFLVRYHADACDMTRAEFVQWISKDGLRDLAELDTESNNDSDDGSEDRTLCESPDTDTFELLDAFKTLTVKTDEVERIDQKIHLSPKNKTKDASESFRLPNIPLEIINTPNTIFPGNKIIQVKTRGRRTGLNVEKLYVQLFFSQTENFMVAYHTRGIFSAAETLKEEISPELEKWGSDNKERLKRLVSIMREIKAKVVGLGQKGALEFRLKKKASDDPVIIDIRAREDKVDAK</sequence>
<dbReference type="EMBL" id="JAVHNS010000015">
    <property type="protein sequence ID" value="KAK6334435.1"/>
    <property type="molecule type" value="Genomic_DNA"/>
</dbReference>
<evidence type="ECO:0000313" key="3">
    <source>
        <dbReference type="Proteomes" id="UP001373714"/>
    </source>
</evidence>
<feature type="region of interest" description="Disordered" evidence="1">
    <location>
        <begin position="325"/>
        <end position="344"/>
    </location>
</feature>
<proteinExistence type="predicted"/>
<dbReference type="Proteomes" id="UP001373714">
    <property type="component" value="Unassembled WGS sequence"/>
</dbReference>
<comment type="caution">
    <text evidence="2">The sequence shown here is derived from an EMBL/GenBank/DDBJ whole genome shotgun (WGS) entry which is preliminary data.</text>
</comment>